<dbReference type="EMBL" id="CAXDID020000288">
    <property type="protein sequence ID" value="CAL6070925.1"/>
    <property type="molecule type" value="Genomic_DNA"/>
</dbReference>
<evidence type="ECO:0000313" key="1">
    <source>
        <dbReference type="EMBL" id="CAI9963437.1"/>
    </source>
</evidence>
<dbReference type="Proteomes" id="UP001642409">
    <property type="component" value="Unassembled WGS sequence"/>
</dbReference>
<sequence length="209" mass="25080">MISTSKIISFDNIRIQPNDCEPDLNYYDMKKAQVLVIGISHNDFTDKAKRYANPRFYNAHSRVLYHYQAPESRETYDQFETVTREYKTYQHIFIPNYTSCPNSELVEVRRQWGNCLVQELQSLSYSPNLILVCSSMDDLIYDKILRRYFSPVIQNSFFKQAEFLFLPRQFLAQVISTSYCYFERNNPKQYTKTDQYSYGRWNCFFLFTM</sequence>
<evidence type="ECO:0000313" key="3">
    <source>
        <dbReference type="Proteomes" id="UP001642409"/>
    </source>
</evidence>
<keyword evidence="3" id="KW-1185">Reference proteome</keyword>
<accession>A0AA86QZH6</accession>
<protein>
    <submittedName>
        <fullName evidence="2">Hypothetical_protein</fullName>
    </submittedName>
</protein>
<proteinExistence type="predicted"/>
<comment type="caution">
    <text evidence="1">The sequence shown here is derived from an EMBL/GenBank/DDBJ whole genome shotgun (WGS) entry which is preliminary data.</text>
</comment>
<gene>
    <name evidence="1" type="ORF">HINF_LOCUS51082</name>
    <name evidence="2" type="ORF">HINF_LOCUS54898</name>
</gene>
<dbReference type="AlphaFoldDB" id="A0AA86QZH6"/>
<reference evidence="2 3" key="2">
    <citation type="submission" date="2024-07" db="EMBL/GenBank/DDBJ databases">
        <authorList>
            <person name="Akdeniz Z."/>
        </authorList>
    </citation>
    <scope>NUCLEOTIDE SEQUENCE [LARGE SCALE GENOMIC DNA]</scope>
</reference>
<organism evidence="1">
    <name type="scientific">Hexamita inflata</name>
    <dbReference type="NCBI Taxonomy" id="28002"/>
    <lineage>
        <taxon>Eukaryota</taxon>
        <taxon>Metamonada</taxon>
        <taxon>Diplomonadida</taxon>
        <taxon>Hexamitidae</taxon>
        <taxon>Hexamitinae</taxon>
        <taxon>Hexamita</taxon>
    </lineage>
</organism>
<name>A0AA86QZH6_9EUKA</name>
<evidence type="ECO:0000313" key="2">
    <source>
        <dbReference type="EMBL" id="CAL6070925.1"/>
    </source>
</evidence>
<dbReference type="EMBL" id="CATOUU010000968">
    <property type="protein sequence ID" value="CAI9963437.1"/>
    <property type="molecule type" value="Genomic_DNA"/>
</dbReference>
<reference evidence="1" key="1">
    <citation type="submission" date="2023-06" db="EMBL/GenBank/DDBJ databases">
        <authorList>
            <person name="Kurt Z."/>
        </authorList>
    </citation>
    <scope>NUCLEOTIDE SEQUENCE</scope>
</reference>